<accession>A0A239BAZ7</accession>
<feature type="transmembrane region" description="Helical" evidence="6">
    <location>
        <begin position="290"/>
        <end position="309"/>
    </location>
</feature>
<feature type="transmembrane region" description="Helical" evidence="6">
    <location>
        <begin position="229"/>
        <end position="251"/>
    </location>
</feature>
<dbReference type="EMBL" id="FZOD01000003">
    <property type="protein sequence ID" value="SNS04628.1"/>
    <property type="molecule type" value="Genomic_DNA"/>
</dbReference>
<evidence type="ECO:0000256" key="3">
    <source>
        <dbReference type="ARBA" id="ARBA00022692"/>
    </source>
</evidence>
<dbReference type="RefSeq" id="WP_179281870.1">
    <property type="nucleotide sequence ID" value="NZ_FZOD01000003.1"/>
</dbReference>
<feature type="transmembrane region" description="Helical" evidence="6">
    <location>
        <begin position="315"/>
        <end position="335"/>
    </location>
</feature>
<feature type="transmembrane region" description="Helical" evidence="6">
    <location>
        <begin position="347"/>
        <end position="369"/>
    </location>
</feature>
<feature type="transmembrane region" description="Helical" evidence="6">
    <location>
        <begin position="51"/>
        <end position="72"/>
    </location>
</feature>
<dbReference type="Pfam" id="PF07690">
    <property type="entry name" value="MFS_1"/>
    <property type="match status" value="1"/>
</dbReference>
<keyword evidence="5 6" id="KW-0472">Membrane</keyword>
<feature type="transmembrane region" description="Helical" evidence="6">
    <location>
        <begin position="84"/>
        <end position="114"/>
    </location>
</feature>
<dbReference type="SUPFAM" id="SSF103473">
    <property type="entry name" value="MFS general substrate transporter"/>
    <property type="match status" value="1"/>
</dbReference>
<comment type="subcellular location">
    <subcellularLocation>
        <location evidence="1">Cell membrane</location>
        <topology evidence="1">Multi-pass membrane protein</topology>
    </subcellularLocation>
</comment>
<dbReference type="InterPro" id="IPR036259">
    <property type="entry name" value="MFS_trans_sf"/>
</dbReference>
<protein>
    <submittedName>
        <fullName evidence="7">Predicted arabinose efflux permease, MFS family</fullName>
    </submittedName>
</protein>
<dbReference type="CDD" id="cd06173">
    <property type="entry name" value="MFS_MefA_like"/>
    <property type="match status" value="1"/>
</dbReference>
<dbReference type="Gene3D" id="1.20.1250.20">
    <property type="entry name" value="MFS general substrate transporter like domains"/>
    <property type="match status" value="1"/>
</dbReference>
<dbReference type="Proteomes" id="UP000198282">
    <property type="component" value="Unassembled WGS sequence"/>
</dbReference>
<dbReference type="PANTHER" id="PTHR23513">
    <property type="entry name" value="INTEGRAL MEMBRANE EFFLUX PROTEIN-RELATED"/>
    <property type="match status" value="1"/>
</dbReference>
<organism evidence="7 8">
    <name type="scientific">Streptosporangium subroseum</name>
    <dbReference type="NCBI Taxonomy" id="106412"/>
    <lineage>
        <taxon>Bacteria</taxon>
        <taxon>Bacillati</taxon>
        <taxon>Actinomycetota</taxon>
        <taxon>Actinomycetes</taxon>
        <taxon>Streptosporangiales</taxon>
        <taxon>Streptosporangiaceae</taxon>
        <taxon>Streptosporangium</taxon>
    </lineage>
</organism>
<gene>
    <name evidence="7" type="ORF">SAMN05216276_100361</name>
</gene>
<evidence type="ECO:0000256" key="6">
    <source>
        <dbReference type="SAM" id="Phobius"/>
    </source>
</evidence>
<dbReference type="GO" id="GO:0022857">
    <property type="term" value="F:transmembrane transporter activity"/>
    <property type="evidence" value="ECO:0007669"/>
    <property type="project" value="InterPro"/>
</dbReference>
<evidence type="ECO:0000256" key="1">
    <source>
        <dbReference type="ARBA" id="ARBA00004651"/>
    </source>
</evidence>
<evidence type="ECO:0000256" key="5">
    <source>
        <dbReference type="ARBA" id="ARBA00023136"/>
    </source>
</evidence>
<feature type="transmembrane region" description="Helical" evidence="6">
    <location>
        <begin position="157"/>
        <end position="190"/>
    </location>
</feature>
<evidence type="ECO:0000313" key="7">
    <source>
        <dbReference type="EMBL" id="SNS04628.1"/>
    </source>
</evidence>
<dbReference type="AlphaFoldDB" id="A0A239BAZ7"/>
<evidence type="ECO:0000313" key="8">
    <source>
        <dbReference type="Proteomes" id="UP000198282"/>
    </source>
</evidence>
<keyword evidence="2" id="KW-1003">Cell membrane</keyword>
<dbReference type="PANTHER" id="PTHR23513:SF11">
    <property type="entry name" value="STAPHYLOFERRIN A TRANSPORTER"/>
    <property type="match status" value="1"/>
</dbReference>
<keyword evidence="8" id="KW-1185">Reference proteome</keyword>
<keyword evidence="3 6" id="KW-0812">Transmembrane</keyword>
<proteinExistence type="predicted"/>
<name>A0A239BAZ7_9ACTN</name>
<feature type="transmembrane region" description="Helical" evidence="6">
    <location>
        <begin position="257"/>
        <end position="278"/>
    </location>
</feature>
<dbReference type="GO" id="GO:0005886">
    <property type="term" value="C:plasma membrane"/>
    <property type="evidence" value="ECO:0007669"/>
    <property type="project" value="UniProtKB-SubCell"/>
</dbReference>
<keyword evidence="4 6" id="KW-1133">Transmembrane helix</keyword>
<evidence type="ECO:0000256" key="4">
    <source>
        <dbReference type="ARBA" id="ARBA00022989"/>
    </source>
</evidence>
<reference evidence="7 8" key="1">
    <citation type="submission" date="2017-06" db="EMBL/GenBank/DDBJ databases">
        <authorList>
            <person name="Kim H.J."/>
            <person name="Triplett B.A."/>
        </authorList>
    </citation>
    <scope>NUCLEOTIDE SEQUENCE [LARGE SCALE GENOMIC DNA]</scope>
    <source>
        <strain evidence="7 8">CGMCC 4.2132</strain>
    </source>
</reference>
<evidence type="ECO:0000256" key="2">
    <source>
        <dbReference type="ARBA" id="ARBA00022475"/>
    </source>
</evidence>
<dbReference type="InterPro" id="IPR011701">
    <property type="entry name" value="MFS"/>
</dbReference>
<sequence>MNADGNKGAFGQAFAVAEFRALWAAIAVVRTGTQLGRVALAVLAYERTGSAAVTALVYAFTLLPSLIGGPLLGGLADRYPRQRLIIVCALTRAVLIALVAVPAIPLPVLCALLFASQLLEAPTSAAQMAMTPDILPREVYQAGIAIQHLTSQILSLAGFAVGGVLVATVGTTGSLALNAVAFALAALIVFRGVRFRPAVRAPDTDGQVRRNGPMTGLRLLVGDRRLRSLLALAMLAGFYVIPEALAAPYAAELHEGTATVGLLMAAMPVGSVLGVFLFTRFVSTPARLRLLGPLALATSLPLLASAFFPGVVASLLLWTLVGMLSAYQVTANAEFVRITPTERRGQVLGLASSMLVAIQGLGIIVGGLLATHLGVTGALAVAGVGGLVVGAPAALGWHRARVRAEAAPTVHTAGGPLPSGSP</sequence>
<feature type="transmembrane region" description="Helical" evidence="6">
    <location>
        <begin position="375"/>
        <end position="395"/>
    </location>
</feature>